<sequence>MSMRARLAALTVVTILSTAAAAESPSLEHFLEQWDNDGDRAVTLAEIRQGREQRFFAFDTDANGYIDPQEYDRFDKVREAGIARFAPEDQDKIRQVAKGLTRAWNDTDGDGRVSRAEFLDGGETWLKALDKDGDGRVTIKDLS</sequence>
<dbReference type="Proteomes" id="UP000008809">
    <property type="component" value="Chromosome"/>
</dbReference>
<dbReference type="SUPFAM" id="SSF47473">
    <property type="entry name" value="EF-hand"/>
    <property type="match status" value="1"/>
</dbReference>
<dbReference type="Pfam" id="PF13202">
    <property type="entry name" value="EF-hand_5"/>
    <property type="match status" value="3"/>
</dbReference>
<dbReference type="eggNOG" id="ENOG50336WF">
    <property type="taxonomic scope" value="Bacteria"/>
</dbReference>
<proteinExistence type="predicted"/>
<protein>
    <recommendedName>
        <fullName evidence="2">EF-hand domain-containing protein</fullName>
    </recommendedName>
</protein>
<dbReference type="PROSITE" id="PS50222">
    <property type="entry name" value="EF_HAND_2"/>
    <property type="match status" value="2"/>
</dbReference>
<dbReference type="InterPro" id="IPR018247">
    <property type="entry name" value="EF_Hand_1_Ca_BS"/>
</dbReference>
<reference evidence="3 4" key="1">
    <citation type="submission" date="2006-01" db="EMBL/GenBank/DDBJ databases">
        <title>Complete sequence of Rhodopseudomonas palustris HaA2.</title>
        <authorList>
            <consortium name="US DOE Joint Genome Institute"/>
            <person name="Copeland A."/>
            <person name="Lucas S."/>
            <person name="Lapidus A."/>
            <person name="Barry K."/>
            <person name="Detter J.C."/>
            <person name="Glavina T."/>
            <person name="Hammon N."/>
            <person name="Israni S."/>
            <person name="Pitluck S."/>
            <person name="Chain P."/>
            <person name="Malfatti S."/>
            <person name="Shin M."/>
            <person name="Vergez L."/>
            <person name="Schmutz J."/>
            <person name="Larimer F."/>
            <person name="Land M."/>
            <person name="Hauser L."/>
            <person name="Pelletier D.A."/>
            <person name="Kyrpides N."/>
            <person name="Anderson I."/>
            <person name="Oda Y."/>
            <person name="Harwood C.S."/>
            <person name="Richardson P."/>
        </authorList>
    </citation>
    <scope>NUCLEOTIDE SEQUENCE [LARGE SCALE GENOMIC DNA]</scope>
    <source>
        <strain evidence="3 4">HaA2</strain>
    </source>
</reference>
<feature type="chain" id="PRO_5004210574" description="EF-hand domain-containing protein" evidence="1">
    <location>
        <begin position="23"/>
        <end position="143"/>
    </location>
</feature>
<evidence type="ECO:0000313" key="4">
    <source>
        <dbReference type="Proteomes" id="UP000008809"/>
    </source>
</evidence>
<dbReference type="GO" id="GO:0005509">
    <property type="term" value="F:calcium ion binding"/>
    <property type="evidence" value="ECO:0007669"/>
    <property type="project" value="InterPro"/>
</dbReference>
<dbReference type="EMBL" id="CP000250">
    <property type="protein sequence ID" value="ABD07844.1"/>
    <property type="molecule type" value="Genomic_DNA"/>
</dbReference>
<dbReference type="OrthoDB" id="5470953at2"/>
<dbReference type="KEGG" id="rpb:RPB_3148"/>
<dbReference type="RefSeq" id="WP_011442028.1">
    <property type="nucleotide sequence ID" value="NC_007778.1"/>
</dbReference>
<dbReference type="STRING" id="316058.RPB_3148"/>
<name>Q2IVB6_RHOP2</name>
<evidence type="ECO:0000256" key="1">
    <source>
        <dbReference type="SAM" id="SignalP"/>
    </source>
</evidence>
<keyword evidence="4" id="KW-1185">Reference proteome</keyword>
<dbReference type="InterPro" id="IPR011992">
    <property type="entry name" value="EF-hand-dom_pair"/>
</dbReference>
<dbReference type="AlphaFoldDB" id="Q2IVB6"/>
<dbReference type="InterPro" id="IPR002048">
    <property type="entry name" value="EF_hand_dom"/>
</dbReference>
<dbReference type="Gene3D" id="1.10.238.10">
    <property type="entry name" value="EF-hand"/>
    <property type="match status" value="2"/>
</dbReference>
<keyword evidence="1" id="KW-0732">Signal</keyword>
<feature type="signal peptide" evidence="1">
    <location>
        <begin position="1"/>
        <end position="22"/>
    </location>
</feature>
<evidence type="ECO:0000313" key="3">
    <source>
        <dbReference type="EMBL" id="ABD07844.1"/>
    </source>
</evidence>
<evidence type="ECO:0000259" key="2">
    <source>
        <dbReference type="PROSITE" id="PS50222"/>
    </source>
</evidence>
<organism evidence="3 4">
    <name type="scientific">Rhodopseudomonas palustris (strain HaA2)</name>
    <dbReference type="NCBI Taxonomy" id="316058"/>
    <lineage>
        <taxon>Bacteria</taxon>
        <taxon>Pseudomonadati</taxon>
        <taxon>Pseudomonadota</taxon>
        <taxon>Alphaproteobacteria</taxon>
        <taxon>Hyphomicrobiales</taxon>
        <taxon>Nitrobacteraceae</taxon>
        <taxon>Rhodopseudomonas</taxon>
    </lineage>
</organism>
<gene>
    <name evidence="3" type="ordered locus">RPB_3148</name>
</gene>
<dbReference type="PROSITE" id="PS00018">
    <property type="entry name" value="EF_HAND_1"/>
    <property type="match status" value="2"/>
</dbReference>
<accession>Q2IVB6</accession>
<dbReference type="HOGENOM" id="CLU_091273_3_1_5"/>
<feature type="domain" description="EF-hand" evidence="2">
    <location>
        <begin position="117"/>
        <end position="143"/>
    </location>
</feature>
<feature type="domain" description="EF-hand" evidence="2">
    <location>
        <begin position="46"/>
        <end position="81"/>
    </location>
</feature>